<dbReference type="InterPro" id="IPR003661">
    <property type="entry name" value="HisK_dim/P_dom"/>
</dbReference>
<keyword evidence="10" id="KW-1133">Transmembrane helix</keyword>
<dbReference type="PANTHER" id="PTHR44936:SF10">
    <property type="entry name" value="SENSOR PROTEIN RSTB"/>
    <property type="match status" value="1"/>
</dbReference>
<feature type="domain" description="Histidine kinase" evidence="11">
    <location>
        <begin position="233"/>
        <end position="447"/>
    </location>
</feature>
<gene>
    <name evidence="13" type="ORF">DDK22_37440</name>
</gene>
<dbReference type="GO" id="GO:0005886">
    <property type="term" value="C:plasma membrane"/>
    <property type="evidence" value="ECO:0007669"/>
    <property type="project" value="UniProtKB-SubCell"/>
</dbReference>
<keyword evidence="6" id="KW-0808">Transferase</keyword>
<accession>A0A367P7D6</accession>
<dbReference type="Pfam" id="PF00672">
    <property type="entry name" value="HAMP"/>
    <property type="match status" value="1"/>
</dbReference>
<dbReference type="SMART" id="SM00304">
    <property type="entry name" value="HAMP"/>
    <property type="match status" value="1"/>
</dbReference>
<comment type="caution">
    <text evidence="13">The sequence shown here is derived from an EMBL/GenBank/DDBJ whole genome shotgun (WGS) entry which is preliminary data.</text>
</comment>
<dbReference type="Gene3D" id="1.10.8.500">
    <property type="entry name" value="HAMP domain in histidine kinase"/>
    <property type="match status" value="1"/>
</dbReference>
<dbReference type="InterPro" id="IPR004358">
    <property type="entry name" value="Sig_transdc_His_kin-like_C"/>
</dbReference>
<proteinExistence type="predicted"/>
<keyword evidence="9" id="KW-0067">ATP-binding</keyword>
<dbReference type="PRINTS" id="PR00344">
    <property type="entry name" value="BCTRLSENSOR"/>
</dbReference>
<dbReference type="InterPro" id="IPR036097">
    <property type="entry name" value="HisK_dim/P_sf"/>
</dbReference>
<dbReference type="SMART" id="SM00388">
    <property type="entry name" value="HisKA"/>
    <property type="match status" value="1"/>
</dbReference>
<keyword evidence="10" id="KW-0472">Membrane</keyword>
<dbReference type="EMBL" id="QDHA01000159">
    <property type="protein sequence ID" value="RCJ03423.1"/>
    <property type="molecule type" value="Genomic_DNA"/>
</dbReference>
<dbReference type="SMART" id="SM00387">
    <property type="entry name" value="HATPase_c"/>
    <property type="match status" value="1"/>
</dbReference>
<evidence type="ECO:0000313" key="14">
    <source>
        <dbReference type="Proteomes" id="UP000253501"/>
    </source>
</evidence>
<evidence type="ECO:0000256" key="10">
    <source>
        <dbReference type="SAM" id="Phobius"/>
    </source>
</evidence>
<evidence type="ECO:0000256" key="2">
    <source>
        <dbReference type="ARBA" id="ARBA00004651"/>
    </source>
</evidence>
<dbReference type="InterPro" id="IPR003594">
    <property type="entry name" value="HATPase_dom"/>
</dbReference>
<organism evidence="13 14">
    <name type="scientific">Cupriavidus necator</name>
    <name type="common">Alcaligenes eutrophus</name>
    <name type="synonym">Ralstonia eutropha</name>
    <dbReference type="NCBI Taxonomy" id="106590"/>
    <lineage>
        <taxon>Bacteria</taxon>
        <taxon>Pseudomonadati</taxon>
        <taxon>Pseudomonadota</taxon>
        <taxon>Betaproteobacteria</taxon>
        <taxon>Burkholderiales</taxon>
        <taxon>Burkholderiaceae</taxon>
        <taxon>Cupriavidus</taxon>
    </lineage>
</organism>
<evidence type="ECO:0000256" key="7">
    <source>
        <dbReference type="ARBA" id="ARBA00022741"/>
    </source>
</evidence>
<feature type="domain" description="HAMP" evidence="12">
    <location>
        <begin position="170"/>
        <end position="225"/>
    </location>
</feature>
<keyword evidence="8" id="KW-0418">Kinase</keyword>
<feature type="transmembrane region" description="Helical" evidence="10">
    <location>
        <begin position="153"/>
        <end position="172"/>
    </location>
</feature>
<dbReference type="Pfam" id="PF02518">
    <property type="entry name" value="HATPase_c"/>
    <property type="match status" value="1"/>
</dbReference>
<evidence type="ECO:0000256" key="5">
    <source>
        <dbReference type="ARBA" id="ARBA00022553"/>
    </source>
</evidence>
<dbReference type="AlphaFoldDB" id="A0A367P7D6"/>
<dbReference type="InterPro" id="IPR003660">
    <property type="entry name" value="HAMP_dom"/>
</dbReference>
<keyword evidence="10" id="KW-0812">Transmembrane</keyword>
<dbReference type="InterPro" id="IPR036890">
    <property type="entry name" value="HATPase_C_sf"/>
</dbReference>
<keyword evidence="7" id="KW-0547">Nucleotide-binding</keyword>
<reference evidence="13 14" key="1">
    <citation type="submission" date="2018-04" db="EMBL/GenBank/DDBJ databases">
        <title>Cupriavidus necator CR12 genome sequencing and assembly.</title>
        <authorList>
            <person name="Ben Fekih I."/>
            <person name="Mazhar H.S."/>
            <person name="Bello S.K."/>
            <person name="Rensing C."/>
        </authorList>
    </citation>
    <scope>NUCLEOTIDE SEQUENCE [LARGE SCALE GENOMIC DNA]</scope>
    <source>
        <strain evidence="13 14">CR12</strain>
    </source>
</reference>
<evidence type="ECO:0000259" key="11">
    <source>
        <dbReference type="PROSITE" id="PS50109"/>
    </source>
</evidence>
<comment type="catalytic activity">
    <reaction evidence="1">
        <text>ATP + protein L-histidine = ADP + protein N-phospho-L-histidine.</text>
        <dbReference type="EC" id="2.7.13.3"/>
    </reaction>
</comment>
<dbReference type="PROSITE" id="PS50109">
    <property type="entry name" value="HIS_KIN"/>
    <property type="match status" value="1"/>
</dbReference>
<evidence type="ECO:0000313" key="13">
    <source>
        <dbReference type="EMBL" id="RCJ03423.1"/>
    </source>
</evidence>
<dbReference type="GO" id="GO:0000155">
    <property type="term" value="F:phosphorelay sensor kinase activity"/>
    <property type="evidence" value="ECO:0007669"/>
    <property type="project" value="InterPro"/>
</dbReference>
<dbReference type="SUPFAM" id="SSF55874">
    <property type="entry name" value="ATPase domain of HSP90 chaperone/DNA topoisomerase II/histidine kinase"/>
    <property type="match status" value="1"/>
</dbReference>
<dbReference type="Pfam" id="PF00512">
    <property type="entry name" value="HisKA"/>
    <property type="match status" value="1"/>
</dbReference>
<dbReference type="CDD" id="cd00082">
    <property type="entry name" value="HisKA"/>
    <property type="match status" value="1"/>
</dbReference>
<comment type="subcellular location">
    <subcellularLocation>
        <location evidence="2">Cell membrane</location>
        <topology evidence="2">Multi-pass membrane protein</topology>
    </subcellularLocation>
</comment>
<dbReference type="InterPro" id="IPR050980">
    <property type="entry name" value="2C_sensor_his_kinase"/>
</dbReference>
<name>A0A367P7D6_CUPNE</name>
<evidence type="ECO:0000256" key="8">
    <source>
        <dbReference type="ARBA" id="ARBA00022777"/>
    </source>
</evidence>
<dbReference type="Gene3D" id="1.10.287.130">
    <property type="match status" value="1"/>
</dbReference>
<sequence>MKSRLFWKILPGFLIAVILILYSVWTAIVLTSDDYLSSERESARIVATYQLSAAQLAIESGGIAKFKELSQSWEAQDSDPRSGRNYWNRLSVVETKRVIDSEEATNGRRDFVVVYAIDPESKKWAVRYKLPPDTPPESWSITDAFPSILTIEWVIPGLLGGLLFSAILVWYVNRPIQRLRNGFRKLAEGQLSTRLGPAMGRRRDEIADLANDFDRMAERLQQLVLARDQLLHDVSHELRSPLARLNLAVVLAGQDAAAPRAPLQRIESEVERLDGLVGELLSLSRGESDESERDDYFDMRALVDAVVDDATFEAQYRGVSMVARIEPEQHTLMQGSAKLVRRAIENIIRNAIQFSAQGDAVEVSLSVDGELNQVMLLIADRGPGVPEADLLRMQEPFVRLQNGLDRQGYGLGLAIASRAVQCHKGALVAANRAGGGLVVTVTLPLMNMVLHVADCIVEKEE</sequence>
<dbReference type="Gene3D" id="3.30.565.10">
    <property type="entry name" value="Histidine kinase-like ATPase, C-terminal domain"/>
    <property type="match status" value="1"/>
</dbReference>
<evidence type="ECO:0000259" key="12">
    <source>
        <dbReference type="PROSITE" id="PS50885"/>
    </source>
</evidence>
<dbReference type="CDD" id="cd06225">
    <property type="entry name" value="HAMP"/>
    <property type="match status" value="1"/>
</dbReference>
<dbReference type="PANTHER" id="PTHR44936">
    <property type="entry name" value="SENSOR PROTEIN CREC"/>
    <property type="match status" value="1"/>
</dbReference>
<keyword evidence="5" id="KW-0597">Phosphoprotein</keyword>
<keyword evidence="4" id="KW-1003">Cell membrane</keyword>
<dbReference type="SUPFAM" id="SSF47384">
    <property type="entry name" value="Homodimeric domain of signal transducing histidine kinase"/>
    <property type="match status" value="1"/>
</dbReference>
<evidence type="ECO:0000256" key="1">
    <source>
        <dbReference type="ARBA" id="ARBA00000085"/>
    </source>
</evidence>
<protein>
    <recommendedName>
        <fullName evidence="3">histidine kinase</fullName>
        <ecNumber evidence="3">2.7.13.3</ecNumber>
    </recommendedName>
</protein>
<evidence type="ECO:0000256" key="6">
    <source>
        <dbReference type="ARBA" id="ARBA00022679"/>
    </source>
</evidence>
<evidence type="ECO:0000256" key="3">
    <source>
        <dbReference type="ARBA" id="ARBA00012438"/>
    </source>
</evidence>
<dbReference type="GO" id="GO:0005524">
    <property type="term" value="F:ATP binding"/>
    <property type="evidence" value="ECO:0007669"/>
    <property type="project" value="UniProtKB-KW"/>
</dbReference>
<dbReference type="InterPro" id="IPR005467">
    <property type="entry name" value="His_kinase_dom"/>
</dbReference>
<evidence type="ECO:0000256" key="9">
    <source>
        <dbReference type="ARBA" id="ARBA00022840"/>
    </source>
</evidence>
<dbReference type="Proteomes" id="UP000253501">
    <property type="component" value="Unassembled WGS sequence"/>
</dbReference>
<dbReference type="SUPFAM" id="SSF158472">
    <property type="entry name" value="HAMP domain-like"/>
    <property type="match status" value="1"/>
</dbReference>
<dbReference type="PROSITE" id="PS50885">
    <property type="entry name" value="HAMP"/>
    <property type="match status" value="1"/>
</dbReference>
<dbReference type="EC" id="2.7.13.3" evidence="3"/>
<evidence type="ECO:0000256" key="4">
    <source>
        <dbReference type="ARBA" id="ARBA00022475"/>
    </source>
</evidence>